<protein>
    <submittedName>
        <fullName evidence="1">Uncharacterized protein</fullName>
    </submittedName>
</protein>
<gene>
    <name evidence="1" type="ORF">COCMIDRAFT_6585</name>
</gene>
<name>W6Z2R6_COCMI</name>
<dbReference type="KEGG" id="bor:COCMIDRAFT_6585"/>
<dbReference type="Proteomes" id="UP000054032">
    <property type="component" value="Unassembled WGS sequence"/>
</dbReference>
<dbReference type="EMBL" id="KI964013">
    <property type="protein sequence ID" value="EUC44023.1"/>
    <property type="molecule type" value="Genomic_DNA"/>
</dbReference>
<accession>W6Z2R6</accession>
<sequence length="148" mass="16091">MFRPSSAGTEDSTKCQPRRSSQLIRACSAASDTVHLPSGSIHREAVPSSYPPLILEPASLGSRAPVPAAFVSLQQYTKDMFTSINMVSRYCHMMTATFVDLRPADAVLLWLTGAPSHQDHPAASIPRAKAFSMQLHGHYTRYSGAMLS</sequence>
<keyword evidence="2" id="KW-1185">Reference proteome</keyword>
<proteinExistence type="predicted"/>
<dbReference type="RefSeq" id="XP_007689427.1">
    <property type="nucleotide sequence ID" value="XM_007691237.1"/>
</dbReference>
<reference evidence="1 2" key="1">
    <citation type="journal article" date="2013" name="PLoS Genet.">
        <title>Comparative genome structure, secondary metabolite, and effector coding capacity across Cochliobolus pathogens.</title>
        <authorList>
            <person name="Condon B.J."/>
            <person name="Leng Y."/>
            <person name="Wu D."/>
            <person name="Bushley K.E."/>
            <person name="Ohm R.A."/>
            <person name="Otillar R."/>
            <person name="Martin J."/>
            <person name="Schackwitz W."/>
            <person name="Grimwood J."/>
            <person name="MohdZainudin N."/>
            <person name="Xue C."/>
            <person name="Wang R."/>
            <person name="Manning V.A."/>
            <person name="Dhillon B."/>
            <person name="Tu Z.J."/>
            <person name="Steffenson B.J."/>
            <person name="Salamov A."/>
            <person name="Sun H."/>
            <person name="Lowry S."/>
            <person name="LaButti K."/>
            <person name="Han J."/>
            <person name="Copeland A."/>
            <person name="Lindquist E."/>
            <person name="Barry K."/>
            <person name="Schmutz J."/>
            <person name="Baker S.E."/>
            <person name="Ciuffetti L.M."/>
            <person name="Grigoriev I.V."/>
            <person name="Zhong S."/>
            <person name="Turgeon B.G."/>
        </authorList>
    </citation>
    <scope>NUCLEOTIDE SEQUENCE [LARGE SCALE GENOMIC DNA]</scope>
    <source>
        <strain evidence="1 2">ATCC 44560</strain>
    </source>
</reference>
<evidence type="ECO:0000313" key="2">
    <source>
        <dbReference type="Proteomes" id="UP000054032"/>
    </source>
</evidence>
<dbReference type="GeneID" id="19125011"/>
<evidence type="ECO:0000313" key="1">
    <source>
        <dbReference type="EMBL" id="EUC44023.1"/>
    </source>
</evidence>
<organism evidence="1 2">
    <name type="scientific">Bipolaris oryzae ATCC 44560</name>
    <dbReference type="NCBI Taxonomy" id="930090"/>
    <lineage>
        <taxon>Eukaryota</taxon>
        <taxon>Fungi</taxon>
        <taxon>Dikarya</taxon>
        <taxon>Ascomycota</taxon>
        <taxon>Pezizomycotina</taxon>
        <taxon>Dothideomycetes</taxon>
        <taxon>Pleosporomycetidae</taxon>
        <taxon>Pleosporales</taxon>
        <taxon>Pleosporineae</taxon>
        <taxon>Pleosporaceae</taxon>
        <taxon>Bipolaris</taxon>
    </lineage>
</organism>
<dbReference type="HOGENOM" id="CLU_1758498_0_0_1"/>
<dbReference type="AlphaFoldDB" id="W6Z2R6"/>